<dbReference type="Pfam" id="PF00176">
    <property type="entry name" value="SNF2-rel_dom"/>
    <property type="match status" value="1"/>
</dbReference>
<dbReference type="CDD" id="cd17919">
    <property type="entry name" value="DEXHc_Snf"/>
    <property type="match status" value="1"/>
</dbReference>
<dbReference type="InterPro" id="IPR049730">
    <property type="entry name" value="SNF2/RAD54-like_C"/>
</dbReference>
<dbReference type="GO" id="GO:0005524">
    <property type="term" value="F:ATP binding"/>
    <property type="evidence" value="ECO:0007669"/>
    <property type="project" value="InterPro"/>
</dbReference>
<reference evidence="5 6" key="1">
    <citation type="submission" date="2016-05" db="EMBL/GenBank/DDBJ databases">
        <title>Nuclear genome of Blastocystis sp. subtype 1 NandII.</title>
        <authorList>
            <person name="Gentekaki E."/>
            <person name="Curtis B."/>
            <person name="Stairs C."/>
            <person name="Eme L."/>
            <person name="Herman E."/>
            <person name="Klimes V."/>
            <person name="Arias M.C."/>
            <person name="Elias M."/>
            <person name="Hilliou F."/>
            <person name="Klute M."/>
            <person name="Malik S.-B."/>
            <person name="Pightling A."/>
            <person name="Rachubinski R."/>
            <person name="Salas D."/>
            <person name="Schlacht A."/>
            <person name="Suga H."/>
            <person name="Archibald J."/>
            <person name="Ball S.G."/>
            <person name="Clark G."/>
            <person name="Dacks J."/>
            <person name="Van Der Giezen M."/>
            <person name="Tsaousis A."/>
            <person name="Roger A."/>
        </authorList>
    </citation>
    <scope>NUCLEOTIDE SEQUENCE [LARGE SCALE GENOMIC DNA]</scope>
    <source>
        <strain evidence="6">ATCC 50177 / NandII</strain>
    </source>
</reference>
<evidence type="ECO:0000256" key="1">
    <source>
        <dbReference type="ARBA" id="ARBA00022801"/>
    </source>
</evidence>
<dbReference type="InterPro" id="IPR027417">
    <property type="entry name" value="P-loop_NTPase"/>
</dbReference>
<protein>
    <submittedName>
        <fullName evidence="5">ATP-dependent helicase</fullName>
    </submittedName>
</protein>
<comment type="caution">
    <text evidence="5">The sequence shown here is derived from an EMBL/GenBank/DDBJ whole genome shotgun (WGS) entry which is preliminary data.</text>
</comment>
<evidence type="ECO:0000313" key="6">
    <source>
        <dbReference type="Proteomes" id="UP000078348"/>
    </source>
</evidence>
<keyword evidence="6" id="KW-1185">Reference proteome</keyword>
<keyword evidence="5" id="KW-0347">Helicase</keyword>
<dbReference type="SUPFAM" id="SSF52540">
    <property type="entry name" value="P-loop containing nucleoside triphosphate hydrolases"/>
    <property type="match status" value="2"/>
</dbReference>
<dbReference type="OrthoDB" id="448448at2759"/>
<evidence type="ECO:0000256" key="2">
    <source>
        <dbReference type="SAM" id="MobiDB-lite"/>
    </source>
</evidence>
<dbReference type="CDD" id="cd18793">
    <property type="entry name" value="SF2_C_SNF"/>
    <property type="match status" value="1"/>
</dbReference>
<accession>A0A196S3X5</accession>
<keyword evidence="5" id="KW-0547">Nucleotide-binding</keyword>
<dbReference type="InterPro" id="IPR014001">
    <property type="entry name" value="Helicase_ATP-bd"/>
</dbReference>
<dbReference type="PROSITE" id="PS51192">
    <property type="entry name" value="HELICASE_ATP_BIND_1"/>
    <property type="match status" value="1"/>
</dbReference>
<dbReference type="InterPro" id="IPR038718">
    <property type="entry name" value="SNF2-like_sf"/>
</dbReference>
<keyword evidence="5" id="KW-0067">ATP-binding</keyword>
<dbReference type="Gene3D" id="3.40.50.300">
    <property type="entry name" value="P-loop containing nucleotide triphosphate hydrolases"/>
    <property type="match status" value="2"/>
</dbReference>
<dbReference type="EMBL" id="LXWW01000577">
    <property type="protein sequence ID" value="OAO11855.1"/>
    <property type="molecule type" value="Genomic_DNA"/>
</dbReference>
<dbReference type="InterPro" id="IPR001650">
    <property type="entry name" value="Helicase_C-like"/>
</dbReference>
<dbReference type="Gene3D" id="3.40.50.10810">
    <property type="entry name" value="Tandem AAA-ATPase domain"/>
    <property type="match status" value="2"/>
</dbReference>
<dbReference type="AlphaFoldDB" id="A0A196S3X5"/>
<dbReference type="PROSITE" id="PS51194">
    <property type="entry name" value="HELICASE_CTER"/>
    <property type="match status" value="1"/>
</dbReference>
<organism evidence="5 6">
    <name type="scientific">Blastocystis sp. subtype 1 (strain ATCC 50177 / NandII)</name>
    <dbReference type="NCBI Taxonomy" id="478820"/>
    <lineage>
        <taxon>Eukaryota</taxon>
        <taxon>Sar</taxon>
        <taxon>Stramenopiles</taxon>
        <taxon>Bigyra</taxon>
        <taxon>Opalozoa</taxon>
        <taxon>Opalinata</taxon>
        <taxon>Blastocystidae</taxon>
        <taxon>Blastocystis</taxon>
    </lineage>
</organism>
<dbReference type="InterPro" id="IPR000330">
    <property type="entry name" value="SNF2_N"/>
</dbReference>
<proteinExistence type="predicted"/>
<gene>
    <name evidence="5" type="ORF">AV274_6468</name>
</gene>
<feature type="domain" description="Helicase ATP-binding" evidence="3">
    <location>
        <begin position="156"/>
        <end position="366"/>
    </location>
</feature>
<keyword evidence="1" id="KW-0378">Hydrolase</keyword>
<dbReference type="PANTHER" id="PTHR10799">
    <property type="entry name" value="SNF2/RAD54 HELICASE FAMILY"/>
    <property type="match status" value="1"/>
</dbReference>
<dbReference type="Proteomes" id="UP000078348">
    <property type="component" value="Unassembled WGS sequence"/>
</dbReference>
<evidence type="ECO:0000313" key="5">
    <source>
        <dbReference type="EMBL" id="OAO11855.1"/>
    </source>
</evidence>
<feature type="domain" description="Helicase C-terminal" evidence="4">
    <location>
        <begin position="557"/>
        <end position="717"/>
    </location>
</feature>
<sequence>MKDQEVIGIITATGMTPLLVKTPQLDSVFRRLEKGQQSPLYLSTMVCLYTDRKEGPQVYTLLPSPQDHESVKGDSVKVATASRHKAVAAKPCDVLGEKEQQELASLPASASLKQVLRFCLKASHNTHPVPLREDELQALAPFSLHPYQVKGVQWLLTLYRNGQNGILADEMGLGKTVQVLSFIAYLRHLQGVPHSPNGPCSEGVPCSEGEENSQRVESEKNVQNTQSVKNEKSVKNAQSLRCLIVVPTSLVYNWKSEIETWCKGASVVVYRGSPEENAATAAAFSILLTTYSLFERDTMHNHRHFITHNTYNLLILDEGHCIKNSASKRFLRLSKIKAHHTFLLTGTPVQNNLQELFTLLSFLHPSHADAMREAAKQLVSSNTTEQTIAYTRHVLEPFILRRVKQDVLPELPPKTEVVQRVDMLPAQEAVYQSLIHKYDTQYRRASSSEAPFYDLVSLYMDLRKVANHPLLVRSHYNNTRIHKIATLLRDSHQIDPNVSLKDVEEDMRCMSDIDIHYLVRDSLDKAPSLHRYLVALSFFFHPKLSGIMLSASAKLRILLRLTTQLLEEGHRILVFSQWVTILNIIASAFESQHIPFLRIDGQTPAAERQKQVDAFNTSSTANVFMLTTRSGGLGLNLIGADTVIIHDSDFNPTMDRQAEDRCHRIGQKREVTVYKLITKNTVDEKIFDISQKKMQLGRDILETDEMHAILPPFTSRSFLKEVVQSNTQLIH</sequence>
<dbReference type="STRING" id="478820.A0A196S3X5"/>
<dbReference type="GO" id="GO:0016787">
    <property type="term" value="F:hydrolase activity"/>
    <property type="evidence" value="ECO:0007669"/>
    <property type="project" value="UniProtKB-KW"/>
</dbReference>
<evidence type="ECO:0000259" key="4">
    <source>
        <dbReference type="PROSITE" id="PS51194"/>
    </source>
</evidence>
<dbReference type="Pfam" id="PF00271">
    <property type="entry name" value="Helicase_C"/>
    <property type="match status" value="1"/>
</dbReference>
<dbReference type="SMART" id="SM00490">
    <property type="entry name" value="HELICc"/>
    <property type="match status" value="1"/>
</dbReference>
<evidence type="ECO:0000259" key="3">
    <source>
        <dbReference type="PROSITE" id="PS51192"/>
    </source>
</evidence>
<dbReference type="GO" id="GO:0004386">
    <property type="term" value="F:helicase activity"/>
    <property type="evidence" value="ECO:0007669"/>
    <property type="project" value="UniProtKB-KW"/>
</dbReference>
<dbReference type="SMART" id="SM00487">
    <property type="entry name" value="DEXDc"/>
    <property type="match status" value="1"/>
</dbReference>
<name>A0A196S3X5_BLAHN</name>
<feature type="region of interest" description="Disordered" evidence="2">
    <location>
        <begin position="196"/>
        <end position="230"/>
    </location>
</feature>